<protein>
    <submittedName>
        <fullName evidence="2">Uncharacterized protein</fullName>
    </submittedName>
</protein>
<gene>
    <name evidence="2" type="ORF">SVUK_LOCUS20690</name>
</gene>
<feature type="compositionally biased region" description="Basic and acidic residues" evidence="1">
    <location>
        <begin position="270"/>
        <end position="287"/>
    </location>
</feature>
<organism evidence="2 3">
    <name type="scientific">Strongylus vulgaris</name>
    <name type="common">Blood worm</name>
    <dbReference type="NCBI Taxonomy" id="40348"/>
    <lineage>
        <taxon>Eukaryota</taxon>
        <taxon>Metazoa</taxon>
        <taxon>Ecdysozoa</taxon>
        <taxon>Nematoda</taxon>
        <taxon>Chromadorea</taxon>
        <taxon>Rhabditida</taxon>
        <taxon>Rhabditina</taxon>
        <taxon>Rhabditomorpha</taxon>
        <taxon>Strongyloidea</taxon>
        <taxon>Strongylidae</taxon>
        <taxon>Strongylus</taxon>
    </lineage>
</organism>
<feature type="region of interest" description="Disordered" evidence="1">
    <location>
        <begin position="270"/>
        <end position="301"/>
    </location>
</feature>
<feature type="compositionally biased region" description="Polar residues" evidence="1">
    <location>
        <begin position="288"/>
        <end position="301"/>
    </location>
</feature>
<dbReference type="EMBL" id="UYYB01143829">
    <property type="protein sequence ID" value="VDM85692.1"/>
    <property type="molecule type" value="Genomic_DNA"/>
</dbReference>
<proteinExistence type="predicted"/>
<feature type="region of interest" description="Disordered" evidence="1">
    <location>
        <begin position="162"/>
        <end position="204"/>
    </location>
</feature>
<reference evidence="2 3" key="1">
    <citation type="submission" date="2018-11" db="EMBL/GenBank/DDBJ databases">
        <authorList>
            <consortium name="Pathogen Informatics"/>
        </authorList>
    </citation>
    <scope>NUCLEOTIDE SEQUENCE [LARGE SCALE GENOMIC DNA]</scope>
</reference>
<evidence type="ECO:0000256" key="1">
    <source>
        <dbReference type="SAM" id="MobiDB-lite"/>
    </source>
</evidence>
<feature type="compositionally biased region" description="Basic and acidic residues" evidence="1">
    <location>
        <begin position="167"/>
        <end position="183"/>
    </location>
</feature>
<name>A0A3P7M345_STRVU</name>
<evidence type="ECO:0000313" key="3">
    <source>
        <dbReference type="Proteomes" id="UP000270094"/>
    </source>
</evidence>
<feature type="compositionally biased region" description="Polar residues" evidence="1">
    <location>
        <begin position="185"/>
        <end position="200"/>
    </location>
</feature>
<accession>A0A3P7M345</accession>
<keyword evidence="3" id="KW-1185">Reference proteome</keyword>
<dbReference type="AlphaFoldDB" id="A0A3P7M345"/>
<sequence length="301" mass="33047">MLSRQVLTVVGDVHSQHEVEPILKEVQKSLPNAPKKPEPFDSREASEVGMSIGNTFVISDTELTQFHEEHSEEMKDQLVSKNFDEGGSMTSLCESTTLDVSLANLMVVEGEVEVHAQDRGGSRMSESVDLITVEAADSTAVEKVSPPSTLAEASLHRNFIANLPSETSKKEKKSQFEESKDESVSDNSAAQLQPNTSLLSEETVEKGELELSTSLIAQDSNDRSATISGGNIVHQDISKEDLDEFARMGEKKNEIAESVPGKKFVDLSMEDKAKADTQKGKREEYKCRSNSISILSKRNQN</sequence>
<dbReference type="Proteomes" id="UP000270094">
    <property type="component" value="Unassembled WGS sequence"/>
</dbReference>
<evidence type="ECO:0000313" key="2">
    <source>
        <dbReference type="EMBL" id="VDM85692.1"/>
    </source>
</evidence>